<reference evidence="2" key="1">
    <citation type="journal article" date="2022" name="bioRxiv">
        <title>Sequencing and chromosome-scale assembly of the giantPleurodeles waltlgenome.</title>
        <authorList>
            <person name="Brown T."/>
            <person name="Elewa A."/>
            <person name="Iarovenko S."/>
            <person name="Subramanian E."/>
            <person name="Araus A.J."/>
            <person name="Petzold A."/>
            <person name="Susuki M."/>
            <person name="Suzuki K.-i.T."/>
            <person name="Hayashi T."/>
            <person name="Toyoda A."/>
            <person name="Oliveira C."/>
            <person name="Osipova E."/>
            <person name="Leigh N.D."/>
            <person name="Simon A."/>
            <person name="Yun M.H."/>
        </authorList>
    </citation>
    <scope>NUCLEOTIDE SEQUENCE</scope>
    <source>
        <strain evidence="2">20211129_DDA</strain>
        <tissue evidence="2">Liver</tissue>
    </source>
</reference>
<gene>
    <name evidence="2" type="ORF">NDU88_006861</name>
</gene>
<organism evidence="2 3">
    <name type="scientific">Pleurodeles waltl</name>
    <name type="common">Iberian ribbed newt</name>
    <dbReference type="NCBI Taxonomy" id="8319"/>
    <lineage>
        <taxon>Eukaryota</taxon>
        <taxon>Metazoa</taxon>
        <taxon>Chordata</taxon>
        <taxon>Craniata</taxon>
        <taxon>Vertebrata</taxon>
        <taxon>Euteleostomi</taxon>
        <taxon>Amphibia</taxon>
        <taxon>Batrachia</taxon>
        <taxon>Caudata</taxon>
        <taxon>Salamandroidea</taxon>
        <taxon>Salamandridae</taxon>
        <taxon>Pleurodelinae</taxon>
        <taxon>Pleurodeles</taxon>
    </lineage>
</organism>
<dbReference type="EMBL" id="JANPWB010000002">
    <property type="protein sequence ID" value="KAJ1211502.1"/>
    <property type="molecule type" value="Genomic_DNA"/>
</dbReference>
<evidence type="ECO:0000313" key="3">
    <source>
        <dbReference type="Proteomes" id="UP001066276"/>
    </source>
</evidence>
<comment type="caution">
    <text evidence="2">The sequence shown here is derived from an EMBL/GenBank/DDBJ whole genome shotgun (WGS) entry which is preliminary data.</text>
</comment>
<evidence type="ECO:0000256" key="1">
    <source>
        <dbReference type="SAM" id="MobiDB-lite"/>
    </source>
</evidence>
<proteinExistence type="predicted"/>
<evidence type="ECO:0000313" key="2">
    <source>
        <dbReference type="EMBL" id="KAJ1211502.1"/>
    </source>
</evidence>
<feature type="region of interest" description="Disordered" evidence="1">
    <location>
        <begin position="53"/>
        <end position="79"/>
    </location>
</feature>
<keyword evidence="3" id="KW-1185">Reference proteome</keyword>
<dbReference type="Proteomes" id="UP001066276">
    <property type="component" value="Chromosome 1_2"/>
</dbReference>
<sequence>MYCSVLALTEVQSGVCVVLSSGREFGRQVVDVPEALGDDHCAGLSSLRQATSDEKTNGLGDLGAKKTKITNEPAAQDIN</sequence>
<accession>A0AAV7WG03</accession>
<protein>
    <submittedName>
        <fullName evidence="2">Uncharacterized protein</fullName>
    </submittedName>
</protein>
<dbReference type="AlphaFoldDB" id="A0AAV7WG03"/>
<name>A0AAV7WG03_PLEWA</name>